<feature type="transmembrane region" description="Helical" evidence="5">
    <location>
        <begin position="449"/>
        <end position="469"/>
    </location>
</feature>
<feature type="transmembrane region" description="Helical" evidence="5">
    <location>
        <begin position="174"/>
        <end position="193"/>
    </location>
</feature>
<feature type="transmembrane region" description="Helical" evidence="5">
    <location>
        <begin position="253"/>
        <end position="271"/>
    </location>
</feature>
<proteinExistence type="predicted"/>
<name>A0A9P5ZDE9_9AGAR</name>
<gene>
    <name evidence="6" type="ORF">BDN70DRAFT_798948</name>
</gene>
<dbReference type="OrthoDB" id="410267at2759"/>
<feature type="transmembrane region" description="Helical" evidence="5">
    <location>
        <begin position="102"/>
        <end position="125"/>
    </location>
</feature>
<feature type="transmembrane region" description="Helical" evidence="5">
    <location>
        <begin position="37"/>
        <end position="55"/>
    </location>
</feature>
<evidence type="ECO:0000313" key="6">
    <source>
        <dbReference type="EMBL" id="KAF9483901.1"/>
    </source>
</evidence>
<keyword evidence="7" id="KW-1185">Reference proteome</keyword>
<protein>
    <submittedName>
        <fullName evidence="6">MFS general substrate transporter</fullName>
    </submittedName>
</protein>
<evidence type="ECO:0000313" key="7">
    <source>
        <dbReference type="Proteomes" id="UP000807469"/>
    </source>
</evidence>
<keyword evidence="4 5" id="KW-0472">Membrane</keyword>
<sequence>MPTPLTPLFSLCAGGMFTFPLMSPTLAAHSKLSQPHLTTIILAGMMSQYPVAVVVGSVTDQYGPSVCTFIGGLLFVTGFGGFSMEVYSTVAANVQHPSQASFYRMVICFLLIGLGTVFSYCASLFAASKYFASHIGLASGAMMAIFALSPLFFSSIATHFFMDSTTGLLNVVPFNVFLAFVTGLVSAFVSIILRQLPPPVIVEMDSDAIASDSTNEEETTPLLVPDSEVAAAVAIDKPKYPSTIRELVKTVDFWLFAVYCLFILGASEMVISNIGTISESLPAAPYHSTLASTSSSSAALQVKLLSIANTISRIVVGPLADFVSPIASFLPSGVRTFPRKHVISRFSFLAGAASLLSLTFIWLAVGVHNQAQLWALSIGTGLSYSATFTVIPSLLSSLWGLQHLGRNFGFMMYAPFTGTPIFSYIYASISASHTEVGETICKGRSCWELTFSFSIITSIFSILISFMLWKRWRNKI</sequence>
<dbReference type="InterPro" id="IPR036259">
    <property type="entry name" value="MFS_trans_sf"/>
</dbReference>
<dbReference type="Proteomes" id="UP000807469">
    <property type="component" value="Unassembled WGS sequence"/>
</dbReference>
<comment type="subcellular location">
    <subcellularLocation>
        <location evidence="1">Membrane</location>
        <topology evidence="1">Multi-pass membrane protein</topology>
    </subcellularLocation>
</comment>
<feature type="transmembrane region" description="Helical" evidence="5">
    <location>
        <begin position="310"/>
        <end position="330"/>
    </location>
</feature>
<feature type="transmembrane region" description="Helical" evidence="5">
    <location>
        <begin position="407"/>
        <end position="429"/>
    </location>
</feature>
<evidence type="ECO:0000256" key="1">
    <source>
        <dbReference type="ARBA" id="ARBA00004141"/>
    </source>
</evidence>
<evidence type="ECO:0000256" key="3">
    <source>
        <dbReference type="ARBA" id="ARBA00022989"/>
    </source>
</evidence>
<dbReference type="SUPFAM" id="SSF103473">
    <property type="entry name" value="MFS general substrate transporter"/>
    <property type="match status" value="1"/>
</dbReference>
<feature type="transmembrane region" description="Helical" evidence="5">
    <location>
        <begin position="62"/>
        <end position="82"/>
    </location>
</feature>
<keyword evidence="3 5" id="KW-1133">Transmembrane helix</keyword>
<evidence type="ECO:0000256" key="4">
    <source>
        <dbReference type="ARBA" id="ARBA00023136"/>
    </source>
</evidence>
<dbReference type="GO" id="GO:0022857">
    <property type="term" value="F:transmembrane transporter activity"/>
    <property type="evidence" value="ECO:0007669"/>
    <property type="project" value="InterPro"/>
</dbReference>
<dbReference type="InterPro" id="IPR011701">
    <property type="entry name" value="MFS"/>
</dbReference>
<dbReference type="Pfam" id="PF07690">
    <property type="entry name" value="MFS_1"/>
    <property type="match status" value="1"/>
</dbReference>
<dbReference type="AlphaFoldDB" id="A0A9P5ZDE9"/>
<comment type="caution">
    <text evidence="6">The sequence shown here is derived from an EMBL/GenBank/DDBJ whole genome shotgun (WGS) entry which is preliminary data.</text>
</comment>
<keyword evidence="2 5" id="KW-0812">Transmembrane</keyword>
<dbReference type="EMBL" id="MU155149">
    <property type="protein sequence ID" value="KAF9483901.1"/>
    <property type="molecule type" value="Genomic_DNA"/>
</dbReference>
<dbReference type="PANTHER" id="PTHR21576:SF158">
    <property type="entry name" value="RIBOSOMAL RNA-PROCESSING PROTEIN 12-LIKE CONSERVED DOMAIN-CONTAINING PROTEIN"/>
    <property type="match status" value="1"/>
</dbReference>
<reference evidence="6" key="1">
    <citation type="submission" date="2020-11" db="EMBL/GenBank/DDBJ databases">
        <authorList>
            <consortium name="DOE Joint Genome Institute"/>
            <person name="Ahrendt S."/>
            <person name="Riley R."/>
            <person name="Andreopoulos W."/>
            <person name="Labutti K."/>
            <person name="Pangilinan J."/>
            <person name="Ruiz-Duenas F.J."/>
            <person name="Barrasa J.M."/>
            <person name="Sanchez-Garcia M."/>
            <person name="Camarero S."/>
            <person name="Miyauchi S."/>
            <person name="Serrano A."/>
            <person name="Linde D."/>
            <person name="Babiker R."/>
            <person name="Drula E."/>
            <person name="Ayuso-Fernandez I."/>
            <person name="Pacheco R."/>
            <person name="Padilla G."/>
            <person name="Ferreira P."/>
            <person name="Barriuso J."/>
            <person name="Kellner H."/>
            <person name="Castanera R."/>
            <person name="Alfaro M."/>
            <person name="Ramirez L."/>
            <person name="Pisabarro A.G."/>
            <person name="Kuo A."/>
            <person name="Tritt A."/>
            <person name="Lipzen A."/>
            <person name="He G."/>
            <person name="Yan M."/>
            <person name="Ng V."/>
            <person name="Cullen D."/>
            <person name="Martin F."/>
            <person name="Rosso M.-N."/>
            <person name="Henrissat B."/>
            <person name="Hibbett D."/>
            <person name="Martinez A.T."/>
            <person name="Grigoriev I.V."/>
        </authorList>
    </citation>
    <scope>NUCLEOTIDE SEQUENCE</scope>
    <source>
        <strain evidence="6">CIRM-BRFM 674</strain>
    </source>
</reference>
<feature type="transmembrane region" description="Helical" evidence="5">
    <location>
        <begin position="342"/>
        <end position="365"/>
    </location>
</feature>
<evidence type="ECO:0000256" key="5">
    <source>
        <dbReference type="SAM" id="Phobius"/>
    </source>
</evidence>
<evidence type="ECO:0000256" key="2">
    <source>
        <dbReference type="ARBA" id="ARBA00022692"/>
    </source>
</evidence>
<organism evidence="6 7">
    <name type="scientific">Pholiota conissans</name>
    <dbReference type="NCBI Taxonomy" id="109636"/>
    <lineage>
        <taxon>Eukaryota</taxon>
        <taxon>Fungi</taxon>
        <taxon>Dikarya</taxon>
        <taxon>Basidiomycota</taxon>
        <taxon>Agaricomycotina</taxon>
        <taxon>Agaricomycetes</taxon>
        <taxon>Agaricomycetidae</taxon>
        <taxon>Agaricales</taxon>
        <taxon>Agaricineae</taxon>
        <taxon>Strophariaceae</taxon>
        <taxon>Pholiota</taxon>
    </lineage>
</organism>
<dbReference type="GO" id="GO:0000329">
    <property type="term" value="C:fungal-type vacuole membrane"/>
    <property type="evidence" value="ECO:0007669"/>
    <property type="project" value="TreeGrafter"/>
</dbReference>
<dbReference type="Gene3D" id="1.20.1250.20">
    <property type="entry name" value="MFS general substrate transporter like domains"/>
    <property type="match status" value="1"/>
</dbReference>
<accession>A0A9P5ZDE9</accession>
<dbReference type="PANTHER" id="PTHR21576">
    <property type="entry name" value="UNCHARACTERIZED NODULIN-LIKE PROTEIN"/>
    <property type="match status" value="1"/>
</dbReference>
<feature type="transmembrane region" description="Helical" evidence="5">
    <location>
        <begin position="371"/>
        <end position="395"/>
    </location>
</feature>
<feature type="transmembrane region" description="Helical" evidence="5">
    <location>
        <begin position="137"/>
        <end position="162"/>
    </location>
</feature>